<evidence type="ECO:0000313" key="5">
    <source>
        <dbReference type="Proteomes" id="UP000318394"/>
    </source>
</evidence>
<dbReference type="AlphaFoldDB" id="A0A547ENU5"/>
<evidence type="ECO:0000256" key="1">
    <source>
        <dbReference type="SAM" id="MobiDB-lite"/>
    </source>
</evidence>
<sequence>MFSHRISQSSVRKNGEKNKKKSDYFHHLHQYKRLFFRKFLQILN</sequence>
<dbReference type="Proteomes" id="UP000318394">
    <property type="component" value="Unassembled WGS sequence"/>
</dbReference>
<protein>
    <submittedName>
        <fullName evidence="3">Feruloyl esterase</fullName>
    </submittedName>
</protein>
<organism evidence="3 4">
    <name type="scientific">Mannheimia haemolytica</name>
    <name type="common">Pasteurella haemolytica</name>
    <dbReference type="NCBI Taxonomy" id="75985"/>
    <lineage>
        <taxon>Bacteria</taxon>
        <taxon>Pseudomonadati</taxon>
        <taxon>Pseudomonadota</taxon>
        <taxon>Gammaproteobacteria</taxon>
        <taxon>Pasteurellales</taxon>
        <taxon>Pasteurellaceae</taxon>
        <taxon>Mannheimia</taxon>
    </lineage>
</organism>
<proteinExistence type="predicted"/>
<evidence type="ECO:0000313" key="4">
    <source>
        <dbReference type="Proteomes" id="UP000315164"/>
    </source>
</evidence>
<reference evidence="4 5" key="1">
    <citation type="journal article" date="2019" name="Vet. Microbiol.">
        <title>Genetic characterization of susceptible and multi-drug resistant Mannheimia haemolytica isolated from high-risk stocker calves prior to and after antimicrobial metaphylaxis.</title>
        <authorList>
            <person name="Snyder E.R."/>
            <person name="Alvarez-Narvaez S."/>
            <person name="Credille B.C."/>
        </authorList>
    </citation>
    <scope>NUCLEOTIDE SEQUENCE [LARGE SCALE GENOMIC DNA]</scope>
    <source>
        <strain evidence="3 4">UGA-R5-128-1</strain>
        <strain evidence="2 5">UGA-R7-163-1</strain>
    </source>
</reference>
<feature type="region of interest" description="Disordered" evidence="1">
    <location>
        <begin position="1"/>
        <end position="22"/>
    </location>
</feature>
<evidence type="ECO:0000313" key="3">
    <source>
        <dbReference type="EMBL" id="TRB76040.1"/>
    </source>
</evidence>
<dbReference type="EMBL" id="VAJB01000002">
    <property type="protein sequence ID" value="TRB76040.1"/>
    <property type="molecule type" value="Genomic_DNA"/>
</dbReference>
<gene>
    <name evidence="3" type="ORF">FEA53_01880</name>
    <name evidence="2" type="ORF">FEB89_01885</name>
</gene>
<name>A0A547ENU5_MANHA</name>
<evidence type="ECO:0000313" key="2">
    <source>
        <dbReference type="EMBL" id="TRB39907.1"/>
    </source>
</evidence>
<keyword evidence="5" id="KW-1185">Reference proteome</keyword>
<dbReference type="EMBL" id="VAJI01000002">
    <property type="protein sequence ID" value="TRB39907.1"/>
    <property type="molecule type" value="Genomic_DNA"/>
</dbReference>
<feature type="compositionally biased region" description="Basic and acidic residues" evidence="1">
    <location>
        <begin position="13"/>
        <end position="22"/>
    </location>
</feature>
<accession>A0A547ENU5</accession>
<dbReference type="Proteomes" id="UP000315164">
    <property type="component" value="Unassembled WGS sequence"/>
</dbReference>
<comment type="caution">
    <text evidence="3">The sequence shown here is derived from an EMBL/GenBank/DDBJ whole genome shotgun (WGS) entry which is preliminary data.</text>
</comment>
<feature type="compositionally biased region" description="Polar residues" evidence="1">
    <location>
        <begin position="1"/>
        <end position="12"/>
    </location>
</feature>